<dbReference type="RefSeq" id="WP_147212747.1">
    <property type="nucleotide sequence ID" value="NZ_BJYM01000033.1"/>
</dbReference>
<evidence type="ECO:0000313" key="3">
    <source>
        <dbReference type="Proteomes" id="UP000321558"/>
    </source>
</evidence>
<accession>A0A511ZR35</accession>
<sequence length="127" mass="14940">MAFFKRKKKKAAPQKEEKVINKEEILTKIEQTKQGLEKADAEDKISYLNQIGSLYLEIEDYDQAITYYETSISEKQEMGKAFADLTKLYNFKRKEASEQNDKEKVQYYLAKSDELMKLTKDTMRGNM</sequence>
<evidence type="ECO:0000313" key="2">
    <source>
        <dbReference type="EMBL" id="GEN89887.1"/>
    </source>
</evidence>
<organism evidence="2 3">
    <name type="scientific">Oceanobacillus sojae</name>
    <dbReference type="NCBI Taxonomy" id="582851"/>
    <lineage>
        <taxon>Bacteria</taxon>
        <taxon>Bacillati</taxon>
        <taxon>Bacillota</taxon>
        <taxon>Bacilli</taxon>
        <taxon>Bacillales</taxon>
        <taxon>Bacillaceae</taxon>
        <taxon>Oceanobacillus</taxon>
    </lineage>
</organism>
<reference evidence="2 3" key="1">
    <citation type="submission" date="2019-07" db="EMBL/GenBank/DDBJ databases">
        <title>Whole genome shotgun sequence of Oceanobacillus sojae NBRC 105379.</title>
        <authorList>
            <person name="Hosoyama A."/>
            <person name="Uohara A."/>
            <person name="Ohji S."/>
            <person name="Ichikawa N."/>
        </authorList>
    </citation>
    <scope>NUCLEOTIDE SEQUENCE [LARGE SCALE GENOMIC DNA]</scope>
    <source>
        <strain evidence="2 3">NBRC 105379</strain>
    </source>
</reference>
<feature type="repeat" description="TPR" evidence="1">
    <location>
        <begin position="45"/>
        <end position="78"/>
    </location>
</feature>
<dbReference type="SUPFAM" id="SSF48452">
    <property type="entry name" value="TPR-like"/>
    <property type="match status" value="1"/>
</dbReference>
<name>A0A511ZR35_9BACI</name>
<evidence type="ECO:0000256" key="1">
    <source>
        <dbReference type="PROSITE-ProRule" id="PRU00339"/>
    </source>
</evidence>
<dbReference type="InterPro" id="IPR019734">
    <property type="entry name" value="TPR_rpt"/>
</dbReference>
<dbReference type="EMBL" id="BJYM01000033">
    <property type="protein sequence ID" value="GEN89887.1"/>
    <property type="molecule type" value="Genomic_DNA"/>
</dbReference>
<gene>
    <name evidence="2" type="ORF">OSO01_46260</name>
</gene>
<keyword evidence="3" id="KW-1185">Reference proteome</keyword>
<keyword evidence="1" id="KW-0802">TPR repeat</keyword>
<dbReference type="OrthoDB" id="7066280at2"/>
<dbReference type="PROSITE" id="PS50005">
    <property type="entry name" value="TPR"/>
    <property type="match status" value="1"/>
</dbReference>
<dbReference type="InterPro" id="IPR011990">
    <property type="entry name" value="TPR-like_helical_dom_sf"/>
</dbReference>
<dbReference type="Proteomes" id="UP000321558">
    <property type="component" value="Unassembled WGS sequence"/>
</dbReference>
<dbReference type="AlphaFoldDB" id="A0A511ZR35"/>
<protein>
    <submittedName>
        <fullName evidence="2">Uncharacterized protein</fullName>
    </submittedName>
</protein>
<proteinExistence type="predicted"/>
<dbReference type="Gene3D" id="1.25.40.10">
    <property type="entry name" value="Tetratricopeptide repeat domain"/>
    <property type="match status" value="1"/>
</dbReference>
<comment type="caution">
    <text evidence="2">The sequence shown here is derived from an EMBL/GenBank/DDBJ whole genome shotgun (WGS) entry which is preliminary data.</text>
</comment>